<dbReference type="InterPro" id="IPR006571">
    <property type="entry name" value="TLDc_dom"/>
</dbReference>
<dbReference type="Pfam" id="PF07534">
    <property type="entry name" value="TLD"/>
    <property type="match status" value="1"/>
</dbReference>
<feature type="compositionally biased region" description="Basic and acidic residues" evidence="5">
    <location>
        <begin position="618"/>
        <end position="628"/>
    </location>
</feature>
<keyword evidence="3" id="KW-0496">Mitochondrion</keyword>
<comment type="subcellular location">
    <subcellularLocation>
        <location evidence="1">Mitochondrion</location>
    </subcellularLocation>
</comment>
<keyword evidence="8" id="KW-1185">Reference proteome</keyword>
<dbReference type="EMBL" id="JAMKOV010000001">
    <property type="protein sequence ID" value="KAI8046870.1"/>
    <property type="molecule type" value="Genomic_DNA"/>
</dbReference>
<feature type="compositionally biased region" description="Basic and acidic residues" evidence="5">
    <location>
        <begin position="587"/>
        <end position="608"/>
    </location>
</feature>
<evidence type="ECO:0000256" key="4">
    <source>
        <dbReference type="ARBA" id="ARBA00040604"/>
    </source>
</evidence>
<dbReference type="PANTHER" id="PTHR23354">
    <property type="entry name" value="NUCLEOLAR PROTEIN 7/ESTROGEN RECEPTOR COACTIVATOR-RELATED"/>
    <property type="match status" value="1"/>
</dbReference>
<dbReference type="SMART" id="SM00584">
    <property type="entry name" value="TLDc"/>
    <property type="match status" value="1"/>
</dbReference>
<dbReference type="AlphaFoldDB" id="A0A9P9Z150"/>
<feature type="region of interest" description="Disordered" evidence="5">
    <location>
        <begin position="516"/>
        <end position="628"/>
    </location>
</feature>
<comment type="caution">
    <text evidence="7">The sequence shown here is derived from an EMBL/GenBank/DDBJ whole genome shotgun (WGS) entry which is preliminary data.</text>
</comment>
<feature type="region of interest" description="Disordered" evidence="5">
    <location>
        <begin position="310"/>
        <end position="345"/>
    </location>
</feature>
<feature type="compositionally biased region" description="Acidic residues" evidence="5">
    <location>
        <begin position="203"/>
        <end position="212"/>
    </location>
</feature>
<dbReference type="PANTHER" id="PTHR23354:SF62">
    <property type="entry name" value="MUSTARD, ISOFORM V"/>
    <property type="match status" value="1"/>
</dbReference>
<organism evidence="7 8">
    <name type="scientific">Drosophila gunungcola</name>
    <name type="common">fruit fly</name>
    <dbReference type="NCBI Taxonomy" id="103775"/>
    <lineage>
        <taxon>Eukaryota</taxon>
        <taxon>Metazoa</taxon>
        <taxon>Ecdysozoa</taxon>
        <taxon>Arthropoda</taxon>
        <taxon>Hexapoda</taxon>
        <taxon>Insecta</taxon>
        <taxon>Pterygota</taxon>
        <taxon>Neoptera</taxon>
        <taxon>Endopterygota</taxon>
        <taxon>Diptera</taxon>
        <taxon>Brachycera</taxon>
        <taxon>Muscomorpha</taxon>
        <taxon>Ephydroidea</taxon>
        <taxon>Drosophilidae</taxon>
        <taxon>Drosophila</taxon>
        <taxon>Sophophora</taxon>
    </lineage>
</organism>
<feature type="compositionally biased region" description="Low complexity" evidence="5">
    <location>
        <begin position="310"/>
        <end position="331"/>
    </location>
</feature>
<accession>A0A9P9Z150</accession>
<evidence type="ECO:0000313" key="8">
    <source>
        <dbReference type="Proteomes" id="UP001059596"/>
    </source>
</evidence>
<sequence length="830" mass="92353">MWFAISIFAILAVCGLAGRRWGRYLYLHYGRHLLPRSLLAAKNRAPTPPLSPTKDDQSLEALLDESGEMHETRNQLMHSRCGACSPPFTKSKMSSHPCSLGKLAQRGASLQISPLATTMRSFHHSRSRPTVVPIMGQLSMGQRIKPDDNGRVRKIVGVKKSLVNQMQGMAPSLGPSKVASPYKTRLFSSSSSLHSRSLQQQQQEEDEEEYSDPESLPPNTTASLSATQRGYNRAEGFGKGMAMQAARDISRSIQEELMVVDADTRHMLNCGPSRQALRNYHEQMAHRAKAPGDPMTGWKHPRPLKHLATAAVSSAGEGSSSSSSYTGGSVTQPEVAQPMDRQVRPRRRQMVIAHAGRNREHLAQLPPLNAPPKFELYASNAREKFSEQRTELRPPTSWHSPKEAVEQKPEDLLMDVALARAVRPDITVARGVQRSGEESATESDSWYEQPAAERELLKQAILGGGRSRLDALHYEAADNAAQISASQQVINQKYAGFRRTARGNQKQMIRQIVEPVNPTPQLKPSARAMSEPRDSRKRWGSVRQGTGRQATPKFFANEGEPRNAGEDEDGSSWPPPHNTQFQMATRSETRLESEQEGRGRNEMGEKRGAQKTVANEAPVEHNDIGMPEGYKRESAVLSMSTDEYRKTSLFATGSFDLDFPIPDLIGKTEILTEEHREKLCSHLPARAEGYSWSLIFSTSQHGFALNSLYRKMARLESPVLIVIEDTEHNVFGALTSCALHVSDHFYGTGESLLYKFNPSFKVFHWTGENMYFIKGNMESLSIGAGDGRFGLWLDGDLNQGRSQQCSTYGNEPLAPQEDFVIKTLECWAFV</sequence>
<protein>
    <recommendedName>
        <fullName evidence="4">Oxidation resistance protein 1</fullName>
    </recommendedName>
</protein>
<feature type="domain" description="TLDc" evidence="6">
    <location>
        <begin position="669"/>
        <end position="830"/>
    </location>
</feature>
<evidence type="ECO:0000256" key="1">
    <source>
        <dbReference type="ARBA" id="ARBA00004173"/>
    </source>
</evidence>
<proteinExistence type="inferred from homology"/>
<dbReference type="GO" id="GO:0005634">
    <property type="term" value="C:nucleus"/>
    <property type="evidence" value="ECO:0007669"/>
    <property type="project" value="TreeGrafter"/>
</dbReference>
<evidence type="ECO:0000256" key="5">
    <source>
        <dbReference type="SAM" id="MobiDB-lite"/>
    </source>
</evidence>
<feature type="region of interest" description="Disordered" evidence="5">
    <location>
        <begin position="388"/>
        <end position="407"/>
    </location>
</feature>
<feature type="compositionally biased region" description="Low complexity" evidence="5">
    <location>
        <begin position="188"/>
        <end position="202"/>
    </location>
</feature>
<dbReference type="PROSITE" id="PS51886">
    <property type="entry name" value="TLDC"/>
    <property type="match status" value="1"/>
</dbReference>
<dbReference type="Proteomes" id="UP001059596">
    <property type="component" value="Chromosome 3R"/>
</dbReference>
<dbReference type="GO" id="GO:0006979">
    <property type="term" value="P:response to oxidative stress"/>
    <property type="evidence" value="ECO:0007669"/>
    <property type="project" value="TreeGrafter"/>
</dbReference>
<comment type="similarity">
    <text evidence="2">Belongs to the OXR1 family.</text>
</comment>
<gene>
    <name evidence="7" type="ORF">M5D96_003086</name>
</gene>
<dbReference type="GO" id="GO:0005739">
    <property type="term" value="C:mitochondrion"/>
    <property type="evidence" value="ECO:0007669"/>
    <property type="project" value="UniProtKB-SubCell"/>
</dbReference>
<evidence type="ECO:0000313" key="7">
    <source>
        <dbReference type="EMBL" id="KAI8046870.1"/>
    </source>
</evidence>
<feature type="region of interest" description="Disordered" evidence="5">
    <location>
        <begin position="188"/>
        <end position="226"/>
    </location>
</feature>
<evidence type="ECO:0000256" key="3">
    <source>
        <dbReference type="ARBA" id="ARBA00023128"/>
    </source>
</evidence>
<evidence type="ECO:0000259" key="6">
    <source>
        <dbReference type="PROSITE" id="PS51886"/>
    </source>
</evidence>
<reference evidence="7" key="1">
    <citation type="journal article" date="2023" name="Genome Biol. Evol.">
        <title>Long-read-based Genome Assembly of Drosophila gunungcola Reveals Fewer Chemosensory Genes in Flower-breeding Species.</title>
        <authorList>
            <person name="Negi A."/>
            <person name="Liao B.Y."/>
            <person name="Yeh S.D."/>
        </authorList>
    </citation>
    <scope>NUCLEOTIDE SEQUENCE</scope>
    <source>
        <strain evidence="7">Sukarami</strain>
    </source>
</reference>
<evidence type="ECO:0000256" key="2">
    <source>
        <dbReference type="ARBA" id="ARBA00009540"/>
    </source>
</evidence>
<name>A0A9P9Z150_9MUSC</name>